<feature type="domain" description="Endonuclease/exonuclease/phosphatase" evidence="1">
    <location>
        <begin position="127"/>
        <end position="346"/>
    </location>
</feature>
<dbReference type="Proteomes" id="UP001396334">
    <property type="component" value="Unassembled WGS sequence"/>
</dbReference>
<organism evidence="2 3">
    <name type="scientific">Hibiscus sabdariffa</name>
    <name type="common">roselle</name>
    <dbReference type="NCBI Taxonomy" id="183260"/>
    <lineage>
        <taxon>Eukaryota</taxon>
        <taxon>Viridiplantae</taxon>
        <taxon>Streptophyta</taxon>
        <taxon>Embryophyta</taxon>
        <taxon>Tracheophyta</taxon>
        <taxon>Spermatophyta</taxon>
        <taxon>Magnoliopsida</taxon>
        <taxon>eudicotyledons</taxon>
        <taxon>Gunneridae</taxon>
        <taxon>Pentapetalae</taxon>
        <taxon>rosids</taxon>
        <taxon>malvids</taxon>
        <taxon>Malvales</taxon>
        <taxon>Malvaceae</taxon>
        <taxon>Malvoideae</taxon>
        <taxon>Hibiscus</taxon>
    </lineage>
</organism>
<dbReference type="PANTHER" id="PTHR35218:SF9">
    <property type="entry name" value="ENDONUCLEASE_EXONUCLEASE_PHOSPHATASE DOMAIN-CONTAINING PROTEIN"/>
    <property type="match status" value="1"/>
</dbReference>
<name>A0ABR2Q731_9ROSI</name>
<reference evidence="2 3" key="1">
    <citation type="journal article" date="2024" name="G3 (Bethesda)">
        <title>Genome assembly of Hibiscus sabdariffa L. provides insights into metabolisms of medicinal natural products.</title>
        <authorList>
            <person name="Kim T."/>
        </authorList>
    </citation>
    <scope>NUCLEOTIDE SEQUENCE [LARGE SCALE GENOMIC DNA]</scope>
    <source>
        <strain evidence="2">TK-2024</strain>
        <tissue evidence="2">Old leaves</tissue>
    </source>
</reference>
<dbReference type="InterPro" id="IPR005135">
    <property type="entry name" value="Endo/exonuclease/phosphatase"/>
</dbReference>
<proteinExistence type="predicted"/>
<sequence length="424" mass="49406">MDVVGLSSEVRIIDPPRRLHSRIWFMLQASHNQCSSCQDFRFVVSARWTVSFFALVQADGHRRRGRGRLSAKVLLRRQWGFQSELRGFYFSSSFLGDALTVMKVTQGQFLSCESLLYFDYSHMAILAWNVRGLGNRETVRALMNSIRKSQSDIVFLSETKQKRRYLEKIKMKMKLEHSFYVEPIGLAGGLALWWSKDFQIKILGHGKYFIDAEVSGRGEPAWFGTFIYGPPYKDQKRDFWEFMKNLRNDYDAKWLVIGDSNVVSCQDEKAGGLPFNPIDANSFLDFLDSRGLIEMPMAGGAFTWSNHRSDDEAILEKLDRVLYSTNWNIAFPKAVALLDIAMGSDHAPTSQPRNSHRFGSKLRRTKFTLLRWSKLRDRVKNLRKNELRRRIQHYQGKQLTREELSESTSCKKELDQMWENEERY</sequence>
<evidence type="ECO:0000259" key="1">
    <source>
        <dbReference type="Pfam" id="PF03372"/>
    </source>
</evidence>
<gene>
    <name evidence="2" type="ORF">V6N11_081751</name>
</gene>
<keyword evidence="3" id="KW-1185">Reference proteome</keyword>
<dbReference type="Gene3D" id="3.60.10.10">
    <property type="entry name" value="Endonuclease/exonuclease/phosphatase"/>
    <property type="match status" value="1"/>
</dbReference>
<comment type="caution">
    <text evidence="2">The sequence shown here is derived from an EMBL/GenBank/DDBJ whole genome shotgun (WGS) entry which is preliminary data.</text>
</comment>
<dbReference type="Pfam" id="PF03372">
    <property type="entry name" value="Exo_endo_phos"/>
    <property type="match status" value="1"/>
</dbReference>
<dbReference type="SUPFAM" id="SSF56219">
    <property type="entry name" value="DNase I-like"/>
    <property type="match status" value="1"/>
</dbReference>
<dbReference type="PANTHER" id="PTHR35218">
    <property type="entry name" value="RNASE H DOMAIN-CONTAINING PROTEIN"/>
    <property type="match status" value="1"/>
</dbReference>
<evidence type="ECO:0000313" key="2">
    <source>
        <dbReference type="EMBL" id="KAK8996479.1"/>
    </source>
</evidence>
<dbReference type="EMBL" id="JBBPBN010000044">
    <property type="protein sequence ID" value="KAK8996479.1"/>
    <property type="molecule type" value="Genomic_DNA"/>
</dbReference>
<protein>
    <recommendedName>
        <fullName evidence="1">Endonuclease/exonuclease/phosphatase domain-containing protein</fullName>
    </recommendedName>
</protein>
<accession>A0ABR2Q731</accession>
<evidence type="ECO:0000313" key="3">
    <source>
        <dbReference type="Proteomes" id="UP001396334"/>
    </source>
</evidence>
<dbReference type="InterPro" id="IPR036691">
    <property type="entry name" value="Endo/exonu/phosph_ase_sf"/>
</dbReference>